<evidence type="ECO:0000259" key="1">
    <source>
        <dbReference type="Pfam" id="PF03161"/>
    </source>
</evidence>
<dbReference type="Proteomes" id="UP001211907">
    <property type="component" value="Unassembled WGS sequence"/>
</dbReference>
<feature type="domain" description="Homing endonuclease LAGLIDADG" evidence="1">
    <location>
        <begin position="23"/>
        <end position="131"/>
    </location>
</feature>
<sequence length="131" mass="14762">MAFGEAKIPTVRRIGPHNQDLLSVLIGNMLGDGSAQFRSGSPRFALHMSGGHMEYLYRLHAFYSQRGYCSYVVPTIKPQAPQANGKIYYSGKFYLFTFASLRWVYDMFYLKGVKRIPANIGEFLTPLGLAI</sequence>
<dbReference type="SUPFAM" id="SSF55608">
    <property type="entry name" value="Homing endonucleases"/>
    <property type="match status" value="1"/>
</dbReference>
<proteinExistence type="predicted"/>
<dbReference type="InterPro" id="IPR004860">
    <property type="entry name" value="LAGLIDADG_dom"/>
</dbReference>
<protein>
    <recommendedName>
        <fullName evidence="1">Homing endonuclease LAGLIDADG domain-containing protein</fullName>
    </recommendedName>
</protein>
<dbReference type="InterPro" id="IPR027434">
    <property type="entry name" value="Homing_endonucl"/>
</dbReference>
<evidence type="ECO:0000313" key="3">
    <source>
        <dbReference type="Proteomes" id="UP001211907"/>
    </source>
</evidence>
<gene>
    <name evidence="2" type="ORF">HK100_009226</name>
</gene>
<dbReference type="Pfam" id="PF03161">
    <property type="entry name" value="LAGLIDADG_2"/>
    <property type="match status" value="1"/>
</dbReference>
<keyword evidence="3" id="KW-1185">Reference proteome</keyword>
<dbReference type="GO" id="GO:0004519">
    <property type="term" value="F:endonuclease activity"/>
    <property type="evidence" value="ECO:0007669"/>
    <property type="project" value="InterPro"/>
</dbReference>
<name>A0AAD5X9T2_9FUNG</name>
<dbReference type="AlphaFoldDB" id="A0AAD5X9T2"/>
<dbReference type="EMBL" id="JADGJH010004690">
    <property type="protein sequence ID" value="KAJ3084921.1"/>
    <property type="molecule type" value="Genomic_DNA"/>
</dbReference>
<evidence type="ECO:0000313" key="2">
    <source>
        <dbReference type="EMBL" id="KAJ3084921.1"/>
    </source>
</evidence>
<feature type="non-terminal residue" evidence="2">
    <location>
        <position position="131"/>
    </location>
</feature>
<dbReference type="Gene3D" id="3.10.28.10">
    <property type="entry name" value="Homing endonucleases"/>
    <property type="match status" value="1"/>
</dbReference>
<comment type="caution">
    <text evidence="2">The sequence shown here is derived from an EMBL/GenBank/DDBJ whole genome shotgun (WGS) entry which is preliminary data.</text>
</comment>
<organism evidence="2 3">
    <name type="scientific">Physocladia obscura</name>
    <dbReference type="NCBI Taxonomy" id="109957"/>
    <lineage>
        <taxon>Eukaryota</taxon>
        <taxon>Fungi</taxon>
        <taxon>Fungi incertae sedis</taxon>
        <taxon>Chytridiomycota</taxon>
        <taxon>Chytridiomycota incertae sedis</taxon>
        <taxon>Chytridiomycetes</taxon>
        <taxon>Chytridiales</taxon>
        <taxon>Chytriomycetaceae</taxon>
        <taxon>Physocladia</taxon>
    </lineage>
</organism>
<reference evidence="2" key="1">
    <citation type="submission" date="2020-05" db="EMBL/GenBank/DDBJ databases">
        <title>Phylogenomic resolution of chytrid fungi.</title>
        <authorList>
            <person name="Stajich J.E."/>
            <person name="Amses K."/>
            <person name="Simmons R."/>
            <person name="Seto K."/>
            <person name="Myers J."/>
            <person name="Bonds A."/>
            <person name="Quandt C.A."/>
            <person name="Barry K."/>
            <person name="Liu P."/>
            <person name="Grigoriev I."/>
            <person name="Longcore J.E."/>
            <person name="James T.Y."/>
        </authorList>
    </citation>
    <scope>NUCLEOTIDE SEQUENCE</scope>
    <source>
        <strain evidence="2">JEL0513</strain>
    </source>
</reference>
<accession>A0AAD5X9T2</accession>